<evidence type="ECO:0008006" key="3">
    <source>
        <dbReference type="Google" id="ProtNLM"/>
    </source>
</evidence>
<protein>
    <recommendedName>
        <fullName evidence="3">RIIA-like protein</fullName>
    </recommendedName>
</protein>
<dbReference type="EMBL" id="LC064302">
    <property type="protein sequence ID" value="BAR94646.1"/>
    <property type="molecule type" value="Genomic_DNA"/>
</dbReference>
<dbReference type="Pfam" id="PF13589">
    <property type="entry name" value="HATPase_c_3"/>
    <property type="match status" value="1"/>
</dbReference>
<name>A0A0H5AXZ4_BPK21</name>
<dbReference type="KEGG" id="vg:26645303"/>
<keyword evidence="2" id="KW-1185">Reference proteome</keyword>
<organismHost>
    <name type="scientific">Pseudomonas aeruginosa</name>
    <dbReference type="NCBI Taxonomy" id="287"/>
</organismHost>
<reference evidence="1 2" key="1">
    <citation type="submission" date="2015-07" db="EMBL/GenBank/DDBJ databases">
        <title>Characterization of Pseudomonas aeruginosa phage KPP21 belonging to family Podoviridae genus N4-like viruses, isolated in Japan.</title>
        <authorList>
            <person name="Shigehisa R."/>
            <person name="Uchiyama J."/>
            <person name="Kato S."/>
            <person name="Takemura-Uchiyama I."/>
            <person name="Ujihara T."/>
            <person name="Sakaguchi Y."/>
            <person name="Okamoto N."/>
            <person name="Shimakura H."/>
            <person name="Daibata M."/>
            <person name="Sakaguchi M."/>
            <person name="Matsuzaki S."/>
        </authorList>
    </citation>
    <scope>NUCLEOTIDE SEQUENCE [LARGE SCALE GENOMIC DNA]</scope>
</reference>
<organism evidence="1 2">
    <name type="scientific">Pseudomonas phage KPP21</name>
    <dbReference type="NCBI Taxonomy" id="1678082"/>
    <lineage>
        <taxon>Viruses</taxon>
        <taxon>Duplodnaviria</taxon>
        <taxon>Heunggongvirae</taxon>
        <taxon>Uroviricota</taxon>
        <taxon>Caudoviricetes</taxon>
        <taxon>Schitoviridae</taxon>
        <taxon>Migulavirinae</taxon>
        <taxon>Luzseptimavirus</taxon>
        <taxon>Luzseptimavirus KPP21</taxon>
    </lineage>
</organism>
<dbReference type="RefSeq" id="YP_009219036.1">
    <property type="nucleotide sequence ID" value="NC_029017.1"/>
</dbReference>
<dbReference type="OrthoDB" id="306at10239"/>
<dbReference type="Gene3D" id="3.30.565.10">
    <property type="entry name" value="Histidine kinase-like ATPase, C-terminal domain"/>
    <property type="match status" value="1"/>
</dbReference>
<evidence type="ECO:0000313" key="1">
    <source>
        <dbReference type="EMBL" id="BAR94646.1"/>
    </source>
</evidence>
<dbReference type="Proteomes" id="UP000203732">
    <property type="component" value="Segment"/>
</dbReference>
<dbReference type="GeneID" id="26645303"/>
<accession>A0A0H5AXZ4</accession>
<sequence length="840" mass="94572">MQVTHTSDRITHAVIGGEEKIQMKVNADAAFFHMLSDTLYSDKPMAVVREVLCNAWDAHIEAGNKHTPIKVYFSEDNEFVVEDFGKGIPKNKMGDHYGTLGGSTKQKNSEVTGGFGLGCKSPFALVDSFQVESSNGGIRTIYRISKSSAERNGLPTITPMLSIPCDKPGLKVSIPLDGNQVSRNTMLNNARRVIRNGGMLAEISGQVVPTLPIGEAKNGFLIARGQYADNMPGAICVLYGNVIYPVADHEDYEHLYEDCKDWIRLSGDYTSVLVLKAQPNTIEVTPSRESLSMVPTTKKTLHGLLEKFDSYMKHNLNAAMLQVLKHNNEQALACEQWSRLMQQGVLSAVNQASLNEFLKPGDIIGDTILTAAGHALWLFSFRGPDVVKRLPNGKSILVKDRVNRLSMLRKCPDVDQVLLGQLIRLHRKCPPERPADSIRSYVSAAFRKIFMKDMLMGPVQSRRFVITHLREMTTIANNSDWLCTTALPEFHPIQPLLLYAFQERIVVLTHSSKNVEERIAKHPLHGDYFKKGVLTHFFTYVTPRSAKTLAEVRNHFNSLENVAVLDLTKEIEYIPPAERVKAKKVKMDGYATLSTARASDYFSQELAKTGTEHRTDNPVAFSYLFSKSNTYHARTELPGFRAAVAVHVLKVWGDRVAVAHSIHDEKKFVAMGLPTLEEYVHAEMLKFVRTNKKILLKYMGSSWAAAQRVFEPDDEYNSGFNICKYLLETNEWRAALGFKTELSPELLAKWKLLCVYRDSLRRYSTAHKELESACEFLDTASPSTKVRELVTLIKDYPMFNLLCSNSTTKFLKQAETKEETFHMLQNMLKRSKQCQKKSAS</sequence>
<dbReference type="InterPro" id="IPR036890">
    <property type="entry name" value="HATPase_C_sf"/>
</dbReference>
<proteinExistence type="predicted"/>
<dbReference type="SUPFAM" id="SSF55874">
    <property type="entry name" value="ATPase domain of HSP90 chaperone/DNA topoisomerase II/histidine kinase"/>
    <property type="match status" value="1"/>
</dbReference>
<evidence type="ECO:0000313" key="2">
    <source>
        <dbReference type="Proteomes" id="UP000203732"/>
    </source>
</evidence>